<sequence>MIETPDNLGRVTVHPLVEEIKHSYLDYAMSVIVGRALPDARDGLKPVQRRILYAMMGLGIKHNQPYKKSARVVGETMGKYHPHGDSAIYETMVRLAQEWSMRYPLVDGQGNFGSIDGDSAAAMRYTEARFAETGELMLADIDEDTVDWGPNFDESLKEPLTLPSALPNLLINGSTGIAVGMATNMAPHNLGEVVDALRLLIRRPDAELDDLMSCLPGPDFPTGGIIMGREGILDAYRTGRGKIILRGKCHVEQKSRSKTNVVITEIPYMINKTTLIESIVKGVQGKQIDGVSDIRDESDRKGLRLVVELTREADAELVQRQLYSRTSLQSTFGIINLALVDNKPVELNLKQLLETFLNYRRSVVRRRTQFRLDKAEARRHIVEGLCKALDVIDQVIAIIRGAQTADDAKAGLIGELAFTDLQAQAILDMRLQRLTGLEREKLLAELAQLLADIERYRSILDNPSVLDGVINDELGELRRKFADERRTELSAALPTEGDSLEDLLPEEDILVTLSKDGFLRRSPLENYNLQNRGGKGRLGAVLKDDDEVGQMAVTSTHSDIFLFTSRGRVFAIRGHMIPETKTGKGRAVSKFVSLTDDERVVAMRGTLEETATSHLLFITKRGIGKRMDAEELENLTRAGRRVLSLDDGDEIAAIIDTDGNSKVLLVTSKAKAAHVDESEFRPMGRAARGVKAMKLAPDDRIIAAWTVAPDENLLLVSETGIGKRTKPEEFPIHHRGSGGVQAMHLGARTGRLAAAVGVASSDEVGLMTEKGRMIRLSASDIPLLSRTATGSIVLRLNDGDLLASVSVIPAPMAPESLTDADPRQLTLPVDEPETEA</sequence>
<name>H0UJP1_9BACT</name>
<dbReference type="HOGENOM" id="CLU_002977_6_1_0"/>
<dbReference type="PROSITE" id="PS52040">
    <property type="entry name" value="TOPO_IIA"/>
    <property type="match status" value="1"/>
</dbReference>
<dbReference type="Gene3D" id="1.10.268.10">
    <property type="entry name" value="Topoisomerase, domain 3"/>
    <property type="match status" value="1"/>
</dbReference>
<evidence type="ECO:0000256" key="2">
    <source>
        <dbReference type="ARBA" id="ARBA00008263"/>
    </source>
</evidence>
<dbReference type="GO" id="GO:0003677">
    <property type="term" value="F:DNA binding"/>
    <property type="evidence" value="ECO:0007669"/>
    <property type="project" value="UniProtKB-UniRule"/>
</dbReference>
<dbReference type="Gene3D" id="2.120.10.90">
    <property type="entry name" value="DNA gyrase/topoisomerase IV, subunit A, C-terminal"/>
    <property type="match status" value="1"/>
</dbReference>
<comment type="catalytic activity">
    <reaction evidence="1 8 9">
        <text>ATP-dependent breakage, passage and rejoining of double-stranded DNA.</text>
        <dbReference type="EC" id="5.6.2.2"/>
    </reaction>
</comment>
<dbReference type="CDD" id="cd00187">
    <property type="entry name" value="TOP4c"/>
    <property type="match status" value="1"/>
</dbReference>
<comment type="subcellular location">
    <subcellularLocation>
        <location evidence="8">Cytoplasm</location>
    </subcellularLocation>
</comment>
<dbReference type="HAMAP" id="MF_01897">
    <property type="entry name" value="GyrA"/>
    <property type="match status" value="1"/>
</dbReference>
<dbReference type="InterPro" id="IPR013760">
    <property type="entry name" value="Topo_IIA-like_dom_sf"/>
</dbReference>
<evidence type="ECO:0000256" key="10">
    <source>
        <dbReference type="SAM" id="MobiDB-lite"/>
    </source>
</evidence>
<keyword evidence="4 8" id="KW-0067">ATP-binding</keyword>
<comment type="similarity">
    <text evidence="2 8">Belongs to the type II topoisomerase GyrA/ParC subunit family.</text>
</comment>
<dbReference type="InterPro" id="IPR050220">
    <property type="entry name" value="Type_II_DNA_Topoisomerases"/>
</dbReference>
<dbReference type="InterPro" id="IPR035516">
    <property type="entry name" value="Gyrase/topoIV_suA_C"/>
</dbReference>
<dbReference type="InterPro" id="IPR005743">
    <property type="entry name" value="GyrA"/>
</dbReference>
<dbReference type="GO" id="GO:0006265">
    <property type="term" value="P:DNA topological change"/>
    <property type="evidence" value="ECO:0007669"/>
    <property type="project" value="UniProtKB-UniRule"/>
</dbReference>
<dbReference type="SMART" id="SM00434">
    <property type="entry name" value="TOP4c"/>
    <property type="match status" value="1"/>
</dbReference>
<comment type="function">
    <text evidence="8">A type II topoisomerase that negatively supercoils closed circular double-stranded (ds) DNA in an ATP-dependent manner to modulate DNA topology and maintain chromosomes in an underwound state. Negative supercoiling favors strand separation, and DNA replication, transcription, recombination and repair, all of which involve strand separation. Also able to catalyze the interconversion of other topological isomers of dsDNA rings, including catenanes and knotted rings. Type II topoisomerases break and join 2 DNA strands simultaneously in an ATP-dependent manner.</text>
</comment>
<dbReference type="FunFam" id="3.30.1360.40:FF:000002">
    <property type="entry name" value="DNA gyrase subunit A"/>
    <property type="match status" value="1"/>
</dbReference>
<evidence type="ECO:0000256" key="7">
    <source>
        <dbReference type="ARBA" id="ARBA00023235"/>
    </source>
</evidence>
<dbReference type="SUPFAM" id="SSF56719">
    <property type="entry name" value="Type II DNA topoisomerase"/>
    <property type="match status" value="1"/>
</dbReference>
<organism evidence="12 13">
    <name type="scientific">Jonquetella anthropi DSM 22815</name>
    <dbReference type="NCBI Taxonomy" id="885272"/>
    <lineage>
        <taxon>Bacteria</taxon>
        <taxon>Thermotogati</taxon>
        <taxon>Synergistota</taxon>
        <taxon>Synergistia</taxon>
        <taxon>Synergistales</taxon>
        <taxon>Dethiosulfovibrionaceae</taxon>
        <taxon>Jonquetella</taxon>
    </lineage>
</organism>
<protein>
    <recommendedName>
        <fullName evidence="8">DNA gyrase subunit A</fullName>
        <ecNumber evidence="8">5.6.2.2</ecNumber>
    </recommendedName>
</protein>
<evidence type="ECO:0000259" key="11">
    <source>
        <dbReference type="PROSITE" id="PS52040"/>
    </source>
</evidence>
<keyword evidence="8" id="KW-0963">Cytoplasm</keyword>
<keyword evidence="6 8" id="KW-0238">DNA-binding</keyword>
<dbReference type="SUPFAM" id="SSF101904">
    <property type="entry name" value="GyrA/ParC C-terminal domain-like"/>
    <property type="match status" value="1"/>
</dbReference>
<dbReference type="InterPro" id="IPR013757">
    <property type="entry name" value="Topo_IIA_A_a_sf"/>
</dbReference>
<dbReference type="RefSeq" id="WP_008519851.1">
    <property type="nucleotide sequence ID" value="NZ_CM001376.1"/>
</dbReference>
<dbReference type="PANTHER" id="PTHR43493:SF5">
    <property type="entry name" value="DNA GYRASE SUBUNIT A, CHLOROPLASTIC_MITOCHONDRIAL"/>
    <property type="match status" value="1"/>
</dbReference>
<dbReference type="Gene3D" id="3.30.1360.40">
    <property type="match status" value="1"/>
</dbReference>
<comment type="subunit">
    <text evidence="8">Heterotetramer, composed of two GyrA and two GyrB chains. In the heterotetramer, GyrA contains the active site tyrosine that forms a transient covalent intermediate with DNA, while GyrB binds cofactors and catalyzes ATP hydrolysis.</text>
</comment>
<dbReference type="STRING" id="885272.JonanDRAFT_1580"/>
<keyword evidence="3 8" id="KW-0547">Nucleotide-binding</keyword>
<dbReference type="GO" id="GO:0005694">
    <property type="term" value="C:chromosome"/>
    <property type="evidence" value="ECO:0007669"/>
    <property type="project" value="InterPro"/>
</dbReference>
<evidence type="ECO:0000256" key="9">
    <source>
        <dbReference type="PROSITE-ProRule" id="PRU01384"/>
    </source>
</evidence>
<keyword evidence="7 8" id="KW-0413">Isomerase</keyword>
<dbReference type="NCBIfam" id="TIGR01063">
    <property type="entry name" value="gyrA"/>
    <property type="match status" value="1"/>
</dbReference>
<dbReference type="NCBIfam" id="NF004043">
    <property type="entry name" value="PRK05560.1"/>
    <property type="match status" value="1"/>
</dbReference>
<dbReference type="OrthoDB" id="9806486at2"/>
<evidence type="ECO:0000256" key="1">
    <source>
        <dbReference type="ARBA" id="ARBA00000185"/>
    </source>
</evidence>
<dbReference type="FunFam" id="1.10.268.10:FF:000001">
    <property type="entry name" value="DNA gyrase subunit A"/>
    <property type="match status" value="1"/>
</dbReference>
<evidence type="ECO:0000313" key="12">
    <source>
        <dbReference type="EMBL" id="EHM13939.1"/>
    </source>
</evidence>
<dbReference type="EMBL" id="CM001376">
    <property type="protein sequence ID" value="EHM13939.1"/>
    <property type="molecule type" value="Genomic_DNA"/>
</dbReference>
<evidence type="ECO:0000256" key="8">
    <source>
        <dbReference type="HAMAP-Rule" id="MF_01897"/>
    </source>
</evidence>
<dbReference type="PANTHER" id="PTHR43493">
    <property type="entry name" value="DNA GYRASE/TOPOISOMERASE SUBUNIT A"/>
    <property type="match status" value="1"/>
</dbReference>
<dbReference type="AlphaFoldDB" id="H0UJP1"/>
<feature type="active site" description="O-(5'-phospho-DNA)-tyrosine intermediate" evidence="8 9">
    <location>
        <position position="125"/>
    </location>
</feature>
<dbReference type="NCBIfam" id="NF004044">
    <property type="entry name" value="PRK05561.1"/>
    <property type="match status" value="1"/>
</dbReference>
<feature type="region of interest" description="Disordered" evidence="10">
    <location>
        <begin position="813"/>
        <end position="836"/>
    </location>
</feature>
<feature type="short sequence motif" description="GyrA-box" evidence="8">
    <location>
        <begin position="530"/>
        <end position="536"/>
    </location>
</feature>
<evidence type="ECO:0000256" key="6">
    <source>
        <dbReference type="ARBA" id="ARBA00023125"/>
    </source>
</evidence>
<keyword evidence="13" id="KW-1185">Reference proteome</keyword>
<dbReference type="Gene3D" id="3.90.199.10">
    <property type="entry name" value="Topoisomerase II, domain 5"/>
    <property type="match status" value="1"/>
</dbReference>
<dbReference type="GO" id="GO:0034335">
    <property type="term" value="F:DNA negative supercoiling activity"/>
    <property type="evidence" value="ECO:0007669"/>
    <property type="project" value="UniProtKB-ARBA"/>
</dbReference>
<dbReference type="eggNOG" id="COG0188">
    <property type="taxonomic scope" value="Bacteria"/>
</dbReference>
<reference evidence="12 13" key="1">
    <citation type="submission" date="2011-11" db="EMBL/GenBank/DDBJ databases">
        <title>The Noncontiguous Finished genome of Jonquetella anthropi DSM 22815.</title>
        <authorList>
            <consortium name="US DOE Joint Genome Institute (JGI-PGF)"/>
            <person name="Lucas S."/>
            <person name="Copeland A."/>
            <person name="Lapidus A."/>
            <person name="Glavina del Rio T."/>
            <person name="Dalin E."/>
            <person name="Tice H."/>
            <person name="Bruce D."/>
            <person name="Goodwin L."/>
            <person name="Pitluck S."/>
            <person name="Peters L."/>
            <person name="Mikhailova N."/>
            <person name="Held B."/>
            <person name="Kyrpides N."/>
            <person name="Mavromatis K."/>
            <person name="Ivanova N."/>
            <person name="Markowitz V."/>
            <person name="Cheng J.-F."/>
            <person name="Hugenholtz P."/>
            <person name="Woyke T."/>
            <person name="Wu D."/>
            <person name="Gronow S."/>
            <person name="Wellnitz S."/>
            <person name="Brambilla E."/>
            <person name="Klenk H.-P."/>
            <person name="Eisen J.A."/>
        </authorList>
    </citation>
    <scope>NUCLEOTIDE SEQUENCE [LARGE SCALE GENOMIC DNA]</scope>
    <source>
        <strain evidence="12 13">DSM 22815</strain>
    </source>
</reference>
<dbReference type="InterPro" id="IPR006691">
    <property type="entry name" value="GyrA/parC_rep"/>
</dbReference>
<dbReference type="Pfam" id="PF00521">
    <property type="entry name" value="DNA_topoisoIV"/>
    <property type="match status" value="1"/>
</dbReference>
<evidence type="ECO:0000256" key="4">
    <source>
        <dbReference type="ARBA" id="ARBA00022840"/>
    </source>
</evidence>
<dbReference type="EC" id="5.6.2.2" evidence="8"/>
<feature type="domain" description="Topo IIA-type catalytic" evidence="11">
    <location>
        <begin position="37"/>
        <end position="503"/>
    </location>
</feature>
<keyword evidence="5 8" id="KW-0799">Topoisomerase</keyword>
<evidence type="ECO:0000313" key="13">
    <source>
        <dbReference type="Proteomes" id="UP000003806"/>
    </source>
</evidence>
<dbReference type="GO" id="GO:0005524">
    <property type="term" value="F:ATP binding"/>
    <property type="evidence" value="ECO:0007669"/>
    <property type="project" value="UniProtKB-UniRule"/>
</dbReference>
<dbReference type="GO" id="GO:0009330">
    <property type="term" value="C:DNA topoisomerase type II (double strand cut, ATP-hydrolyzing) complex"/>
    <property type="evidence" value="ECO:0007669"/>
    <property type="project" value="TreeGrafter"/>
</dbReference>
<dbReference type="Proteomes" id="UP000003806">
    <property type="component" value="Chromosome"/>
</dbReference>
<dbReference type="InterPro" id="IPR013758">
    <property type="entry name" value="Topo_IIA_A/C_ab"/>
</dbReference>
<evidence type="ECO:0000256" key="3">
    <source>
        <dbReference type="ARBA" id="ARBA00022741"/>
    </source>
</evidence>
<dbReference type="GO" id="GO:0006261">
    <property type="term" value="P:DNA-templated DNA replication"/>
    <property type="evidence" value="ECO:0007669"/>
    <property type="project" value="UniProtKB-UniRule"/>
</dbReference>
<gene>
    <name evidence="8" type="primary">gyrA</name>
    <name evidence="12" type="ORF">JonanDRAFT_1580</name>
</gene>
<dbReference type="InterPro" id="IPR002205">
    <property type="entry name" value="Topo_IIA_dom_A"/>
</dbReference>
<dbReference type="FunFam" id="3.90.199.10:FF:000001">
    <property type="entry name" value="DNA gyrase subunit A"/>
    <property type="match status" value="1"/>
</dbReference>
<dbReference type="Pfam" id="PF03989">
    <property type="entry name" value="DNA_gyraseA_C"/>
    <property type="match status" value="6"/>
</dbReference>
<evidence type="ECO:0000256" key="5">
    <source>
        <dbReference type="ARBA" id="ARBA00023029"/>
    </source>
</evidence>
<dbReference type="GO" id="GO:0005737">
    <property type="term" value="C:cytoplasm"/>
    <property type="evidence" value="ECO:0007669"/>
    <property type="project" value="UniProtKB-SubCell"/>
</dbReference>
<proteinExistence type="inferred from homology"/>
<accession>H0UJP1</accession>
<comment type="miscellaneous">
    <text evidence="8">Few gyrases are as efficient as E.coli at forming negative supercoils. Not all organisms have 2 type II topoisomerases; in organisms with a single type II topoisomerase this enzyme also has to decatenate newly replicated chromosomes.</text>
</comment>